<dbReference type="InterPro" id="IPR011051">
    <property type="entry name" value="RmlC_Cupin_sf"/>
</dbReference>
<comment type="caution">
    <text evidence="2">The sequence shown here is derived from an EMBL/GenBank/DDBJ whole genome shotgun (WGS) entry which is preliminary data.</text>
</comment>
<reference evidence="2 3" key="1">
    <citation type="submission" date="2018-10" db="EMBL/GenBank/DDBJ databases">
        <title>Sequencing the genomes of 1000 actinobacteria strains.</title>
        <authorList>
            <person name="Klenk H.-P."/>
        </authorList>
    </citation>
    <scope>NUCLEOTIDE SEQUENCE [LARGE SCALE GENOMIC DNA]</scope>
    <source>
        <strain evidence="2 3">DSM 43911</strain>
    </source>
</reference>
<dbReference type="EMBL" id="RBXR01000001">
    <property type="protein sequence ID" value="RKT68184.1"/>
    <property type="molecule type" value="Genomic_DNA"/>
</dbReference>
<sequence length="129" mass="13824">MEVVLKDNLPTVRIDGEVAAHIFDGGAHGTTSSAFIVDVKPGKGPMRHSHPYDEIFFVIEGRVRVEAGGQVRDAGPDEIVIVRQGVPHAFTNLGPGNARMVNVHATAQVVTEFAPDHAADPSYQYGHTS</sequence>
<dbReference type="RefSeq" id="WP_121218999.1">
    <property type="nucleotide sequence ID" value="NZ_JBIUBA010000015.1"/>
</dbReference>
<dbReference type="InterPro" id="IPR014710">
    <property type="entry name" value="RmlC-like_jellyroll"/>
</dbReference>
<name>A0A495X4Z4_9PSEU</name>
<dbReference type="InterPro" id="IPR053146">
    <property type="entry name" value="QDO-like"/>
</dbReference>
<dbReference type="SUPFAM" id="SSF51182">
    <property type="entry name" value="RmlC-like cupins"/>
    <property type="match status" value="1"/>
</dbReference>
<gene>
    <name evidence="2" type="ORF">DFJ66_1365</name>
</gene>
<keyword evidence="3" id="KW-1185">Reference proteome</keyword>
<dbReference type="Pfam" id="PF07883">
    <property type="entry name" value="Cupin_2"/>
    <property type="match status" value="1"/>
</dbReference>
<dbReference type="PANTHER" id="PTHR36440">
    <property type="entry name" value="PUTATIVE (AFU_ORTHOLOGUE AFUA_8G07350)-RELATED"/>
    <property type="match status" value="1"/>
</dbReference>
<dbReference type="Proteomes" id="UP000272729">
    <property type="component" value="Unassembled WGS sequence"/>
</dbReference>
<dbReference type="OrthoDB" id="3231985at2"/>
<evidence type="ECO:0000313" key="3">
    <source>
        <dbReference type="Proteomes" id="UP000272729"/>
    </source>
</evidence>
<dbReference type="Gene3D" id="2.60.120.10">
    <property type="entry name" value="Jelly Rolls"/>
    <property type="match status" value="1"/>
</dbReference>
<dbReference type="PANTHER" id="PTHR36440:SF1">
    <property type="entry name" value="PUTATIVE (AFU_ORTHOLOGUE AFUA_8G07350)-RELATED"/>
    <property type="match status" value="1"/>
</dbReference>
<organism evidence="2 3">
    <name type="scientific">Saccharothrix variisporea</name>
    <dbReference type="NCBI Taxonomy" id="543527"/>
    <lineage>
        <taxon>Bacteria</taxon>
        <taxon>Bacillati</taxon>
        <taxon>Actinomycetota</taxon>
        <taxon>Actinomycetes</taxon>
        <taxon>Pseudonocardiales</taxon>
        <taxon>Pseudonocardiaceae</taxon>
        <taxon>Saccharothrix</taxon>
    </lineage>
</organism>
<dbReference type="AlphaFoldDB" id="A0A495X4Z4"/>
<evidence type="ECO:0000259" key="1">
    <source>
        <dbReference type="Pfam" id="PF07883"/>
    </source>
</evidence>
<feature type="domain" description="Cupin type-2" evidence="1">
    <location>
        <begin position="36"/>
        <end position="103"/>
    </location>
</feature>
<dbReference type="InterPro" id="IPR013096">
    <property type="entry name" value="Cupin_2"/>
</dbReference>
<accession>A0A495X4Z4</accession>
<proteinExistence type="predicted"/>
<evidence type="ECO:0000313" key="2">
    <source>
        <dbReference type="EMBL" id="RKT68184.1"/>
    </source>
</evidence>
<protein>
    <submittedName>
        <fullName evidence="2">Cupin domain</fullName>
    </submittedName>
</protein>